<dbReference type="InterPro" id="IPR036864">
    <property type="entry name" value="Zn2-C6_fun-type_DNA-bd_sf"/>
</dbReference>
<keyword evidence="5" id="KW-1185">Reference proteome</keyword>
<keyword evidence="1" id="KW-0539">Nucleus</keyword>
<dbReference type="GO" id="GO:0008270">
    <property type="term" value="F:zinc ion binding"/>
    <property type="evidence" value="ECO:0007669"/>
    <property type="project" value="InterPro"/>
</dbReference>
<comment type="caution">
    <text evidence="4">The sequence shown here is derived from an EMBL/GenBank/DDBJ whole genome shotgun (WGS) entry which is preliminary data.</text>
</comment>
<feature type="region of interest" description="Disordered" evidence="2">
    <location>
        <begin position="1"/>
        <end position="29"/>
    </location>
</feature>
<feature type="domain" description="Zn(2)-C6 fungal-type" evidence="3">
    <location>
        <begin position="29"/>
        <end position="61"/>
    </location>
</feature>
<feature type="region of interest" description="Disordered" evidence="2">
    <location>
        <begin position="66"/>
        <end position="90"/>
    </location>
</feature>
<evidence type="ECO:0000313" key="4">
    <source>
        <dbReference type="EMBL" id="OAA68484.1"/>
    </source>
</evidence>
<dbReference type="PROSITE" id="PS00463">
    <property type="entry name" value="ZN2_CY6_FUNGAL_1"/>
    <property type="match status" value="1"/>
</dbReference>
<dbReference type="SUPFAM" id="SSF57701">
    <property type="entry name" value="Zn2/Cys6 DNA-binding domain"/>
    <property type="match status" value="1"/>
</dbReference>
<dbReference type="AlphaFoldDB" id="A0A162LC46"/>
<dbReference type="EMBL" id="AZHD01000001">
    <property type="protein sequence ID" value="OAA68484.1"/>
    <property type="molecule type" value="Genomic_DNA"/>
</dbReference>
<dbReference type="PROSITE" id="PS50048">
    <property type="entry name" value="ZN2_CY6_FUNGAL_2"/>
    <property type="match status" value="1"/>
</dbReference>
<protein>
    <submittedName>
        <fullName evidence="4">Zn(2)-C6 fungal-type DNA-binding domain protein</fullName>
    </submittedName>
</protein>
<gene>
    <name evidence="4" type="ORF">SPI_00679</name>
</gene>
<keyword evidence="4" id="KW-0238">DNA-binding</keyword>
<evidence type="ECO:0000259" key="3">
    <source>
        <dbReference type="PROSITE" id="PS50048"/>
    </source>
</evidence>
<dbReference type="GO" id="GO:0003677">
    <property type="term" value="F:DNA binding"/>
    <property type="evidence" value="ECO:0007669"/>
    <property type="project" value="UniProtKB-KW"/>
</dbReference>
<dbReference type="OrthoDB" id="4330117at2759"/>
<dbReference type="InterPro" id="IPR001138">
    <property type="entry name" value="Zn2Cys6_DnaBD"/>
</dbReference>
<sequence length="462" mass="50600">MSAFAFTTSEDDLVETEPPTATPGKTRSSCDRCHSQKLRCVKRSGRASCDRCLRLRCRCRYSPRAPRVSRSSRQPPKASVPNDTEHKRLSITAPTNLAARTAAATWSGAGVVETINDSWQSPLLAVPGGLVDQTNVLAFEPLDTHDPIQQAAFVDALDTDNAWGLQQPRDAQPPLNTWISTDTNLSHVSDQGRYHGPSFAVQRLATLQVDVCGCLASFPSVDNARDGAITVNTTSSRPETQFSFDELFRLTTDFVEIMEAVNAARLGPGSTLERLLSATKNLHNNHEFDLLCPAPGNCPTDPPIRDENSLAASLQHSSHVDEATMWMIASCHCTLTQLYSAVFRRMQTCLEHSRGPRPGHRWNIVLPQVHVGSLVLPPLQVGYKSPATSKATSSMYMVMITALSTQLWEKVGGALPGSNEVTECSSYSSSSSSSLSGMVWRTMKDGTDNLMREITYIQRLLH</sequence>
<evidence type="ECO:0000256" key="1">
    <source>
        <dbReference type="ARBA" id="ARBA00023242"/>
    </source>
</evidence>
<evidence type="ECO:0000313" key="5">
    <source>
        <dbReference type="Proteomes" id="UP000076874"/>
    </source>
</evidence>
<dbReference type="Proteomes" id="UP000076874">
    <property type="component" value="Unassembled WGS sequence"/>
</dbReference>
<accession>A0A162LC46</accession>
<feature type="compositionally biased region" description="Low complexity" evidence="2">
    <location>
        <begin position="66"/>
        <end position="76"/>
    </location>
</feature>
<dbReference type="STRING" id="1081102.A0A162LC46"/>
<name>A0A162LC46_9HYPO</name>
<organism evidence="4 5">
    <name type="scientific">Niveomyces insectorum RCEF 264</name>
    <dbReference type="NCBI Taxonomy" id="1081102"/>
    <lineage>
        <taxon>Eukaryota</taxon>
        <taxon>Fungi</taxon>
        <taxon>Dikarya</taxon>
        <taxon>Ascomycota</taxon>
        <taxon>Pezizomycotina</taxon>
        <taxon>Sordariomycetes</taxon>
        <taxon>Hypocreomycetidae</taxon>
        <taxon>Hypocreales</taxon>
        <taxon>Cordycipitaceae</taxon>
        <taxon>Niveomyces</taxon>
    </lineage>
</organism>
<evidence type="ECO:0000256" key="2">
    <source>
        <dbReference type="SAM" id="MobiDB-lite"/>
    </source>
</evidence>
<reference evidence="4 5" key="1">
    <citation type="journal article" date="2016" name="Genome Biol. Evol.">
        <title>Divergent and convergent evolution of fungal pathogenicity.</title>
        <authorList>
            <person name="Shang Y."/>
            <person name="Xiao G."/>
            <person name="Zheng P."/>
            <person name="Cen K."/>
            <person name="Zhan S."/>
            <person name="Wang C."/>
        </authorList>
    </citation>
    <scope>NUCLEOTIDE SEQUENCE [LARGE SCALE GENOMIC DNA]</scope>
    <source>
        <strain evidence="4 5">RCEF 264</strain>
    </source>
</reference>
<dbReference type="GO" id="GO:0000981">
    <property type="term" value="F:DNA-binding transcription factor activity, RNA polymerase II-specific"/>
    <property type="evidence" value="ECO:0007669"/>
    <property type="project" value="InterPro"/>
</dbReference>
<proteinExistence type="predicted"/>